<name>A0A6A6K7Z6_HEVBR</name>
<dbReference type="EMBL" id="JAAGAX010000018">
    <property type="protein sequence ID" value="KAF2284505.1"/>
    <property type="molecule type" value="Genomic_DNA"/>
</dbReference>
<accession>A0A6A6K7Z6</accession>
<dbReference type="Proteomes" id="UP000467840">
    <property type="component" value="Chromosome 12"/>
</dbReference>
<dbReference type="GO" id="GO:0010027">
    <property type="term" value="P:thylakoid membrane organization"/>
    <property type="evidence" value="ECO:0007669"/>
    <property type="project" value="InterPro"/>
</dbReference>
<reference evidence="1 2" key="1">
    <citation type="journal article" date="2020" name="Mol. Plant">
        <title>The Chromosome-Based Rubber Tree Genome Provides New Insights into Spurge Genome Evolution and Rubber Biosynthesis.</title>
        <authorList>
            <person name="Liu J."/>
            <person name="Shi C."/>
            <person name="Shi C.C."/>
            <person name="Li W."/>
            <person name="Zhang Q.J."/>
            <person name="Zhang Y."/>
            <person name="Li K."/>
            <person name="Lu H.F."/>
            <person name="Shi C."/>
            <person name="Zhu S.T."/>
            <person name="Xiao Z.Y."/>
            <person name="Nan H."/>
            <person name="Yue Y."/>
            <person name="Zhu X.G."/>
            <person name="Wu Y."/>
            <person name="Hong X.N."/>
            <person name="Fan G.Y."/>
            <person name="Tong Y."/>
            <person name="Zhang D."/>
            <person name="Mao C.L."/>
            <person name="Liu Y.L."/>
            <person name="Hao S.J."/>
            <person name="Liu W.Q."/>
            <person name="Lv M.Q."/>
            <person name="Zhang H.B."/>
            <person name="Liu Y."/>
            <person name="Hu-Tang G.R."/>
            <person name="Wang J.P."/>
            <person name="Wang J.H."/>
            <person name="Sun Y.H."/>
            <person name="Ni S.B."/>
            <person name="Chen W.B."/>
            <person name="Zhang X.C."/>
            <person name="Jiao Y.N."/>
            <person name="Eichler E.E."/>
            <person name="Li G.H."/>
            <person name="Liu X."/>
            <person name="Gao L.Z."/>
        </authorList>
    </citation>
    <scope>NUCLEOTIDE SEQUENCE [LARGE SCALE GENOMIC DNA]</scope>
    <source>
        <strain evidence="2">cv. GT1</strain>
        <tissue evidence="1">Leaf</tissue>
    </source>
</reference>
<dbReference type="AlphaFoldDB" id="A0A6A6K7Z6"/>
<proteinExistence type="predicted"/>
<sequence>MSGVSASHPSASLLFNQRTTLPGLVMDFAQLIRVSRLYQILSSRNNWVFGLEPRRERPMESASGAIAAQDPAALAPVQFSPPYPFICSSDVENLKPSSCRFGFIFVLNSAGDNESRSVLDAFFLGKALAEALNERIESTVGEFLSAIGRLQAEQQRQIQDFQVDVLERAKRAKENAAREAMGAQGLVSNATTVDPKSAAYDINSETSNLHHQPSMLLLLQTHPQFQIQLLSQLLRRV</sequence>
<dbReference type="Pfam" id="PF20711">
    <property type="entry name" value="DUF6825"/>
    <property type="match status" value="1"/>
</dbReference>
<gene>
    <name evidence="1" type="ORF">GH714_025907</name>
</gene>
<dbReference type="PANTHER" id="PTHR35745:SF1">
    <property type="entry name" value="OS04G0513000 PROTEIN"/>
    <property type="match status" value="1"/>
</dbReference>
<keyword evidence="2" id="KW-1185">Reference proteome</keyword>
<comment type="caution">
    <text evidence="1">The sequence shown here is derived from an EMBL/GenBank/DDBJ whole genome shotgun (WGS) entry which is preliminary data.</text>
</comment>
<organism evidence="1 2">
    <name type="scientific">Hevea brasiliensis</name>
    <name type="common">Para rubber tree</name>
    <name type="synonym">Siphonia brasiliensis</name>
    <dbReference type="NCBI Taxonomy" id="3981"/>
    <lineage>
        <taxon>Eukaryota</taxon>
        <taxon>Viridiplantae</taxon>
        <taxon>Streptophyta</taxon>
        <taxon>Embryophyta</taxon>
        <taxon>Tracheophyta</taxon>
        <taxon>Spermatophyta</taxon>
        <taxon>Magnoliopsida</taxon>
        <taxon>eudicotyledons</taxon>
        <taxon>Gunneridae</taxon>
        <taxon>Pentapetalae</taxon>
        <taxon>rosids</taxon>
        <taxon>fabids</taxon>
        <taxon>Malpighiales</taxon>
        <taxon>Euphorbiaceae</taxon>
        <taxon>Crotonoideae</taxon>
        <taxon>Micrandreae</taxon>
        <taxon>Hevea</taxon>
    </lineage>
</organism>
<evidence type="ECO:0000313" key="1">
    <source>
        <dbReference type="EMBL" id="KAF2284505.1"/>
    </source>
</evidence>
<protein>
    <submittedName>
        <fullName evidence="1">Uncharacterized protein</fullName>
    </submittedName>
</protein>
<evidence type="ECO:0000313" key="2">
    <source>
        <dbReference type="Proteomes" id="UP000467840"/>
    </source>
</evidence>
<dbReference type="PANTHER" id="PTHR35745">
    <property type="entry name" value="BNACNNG14650D PROTEIN"/>
    <property type="match status" value="1"/>
</dbReference>
<dbReference type="GO" id="GO:0009535">
    <property type="term" value="C:chloroplast thylakoid membrane"/>
    <property type="evidence" value="ECO:0007669"/>
    <property type="project" value="TreeGrafter"/>
</dbReference>
<dbReference type="InterPro" id="IPR040003">
    <property type="entry name" value="PG18-like"/>
</dbReference>